<protein>
    <recommendedName>
        <fullName evidence="3">DUF4406 domain-containing protein</fullName>
    </recommendedName>
</protein>
<dbReference type="Proteomes" id="UP001500399">
    <property type="component" value="Unassembled WGS sequence"/>
</dbReference>
<evidence type="ECO:0000313" key="2">
    <source>
        <dbReference type="Proteomes" id="UP001500399"/>
    </source>
</evidence>
<comment type="caution">
    <text evidence="1">The sequence shown here is derived from an EMBL/GenBank/DDBJ whole genome shotgun (WGS) entry which is preliminary data.</text>
</comment>
<sequence>MKRVFISQPMRGRKHEEIRAERDAILAQITEHFYGEGVEEIKSFLPNEFHTAGFKNVALAYLGKSLMLLADADVAVFVQGYAEARGCRIEHEAAVAYGVERVYV</sequence>
<keyword evidence="2" id="KW-1185">Reference proteome</keyword>
<organism evidence="1 2">
    <name type="scientific">Selenomonas dianae</name>
    <dbReference type="NCBI Taxonomy" id="135079"/>
    <lineage>
        <taxon>Bacteria</taxon>
        <taxon>Bacillati</taxon>
        <taxon>Bacillota</taxon>
        <taxon>Negativicutes</taxon>
        <taxon>Selenomonadales</taxon>
        <taxon>Selenomonadaceae</taxon>
        <taxon>Selenomonas</taxon>
    </lineage>
</organism>
<proteinExistence type="predicted"/>
<dbReference type="EMBL" id="BAAACR010000017">
    <property type="protein sequence ID" value="GAA0218007.1"/>
    <property type="molecule type" value="Genomic_DNA"/>
</dbReference>
<accession>A0ABN0TC91</accession>
<evidence type="ECO:0000313" key="1">
    <source>
        <dbReference type="EMBL" id="GAA0218007.1"/>
    </source>
</evidence>
<gene>
    <name evidence="1" type="ORF">GCM10008919_21430</name>
</gene>
<reference evidence="1 2" key="1">
    <citation type="journal article" date="2019" name="Int. J. Syst. Evol. Microbiol.">
        <title>The Global Catalogue of Microorganisms (GCM) 10K type strain sequencing project: providing services to taxonomists for standard genome sequencing and annotation.</title>
        <authorList>
            <consortium name="The Broad Institute Genomics Platform"/>
            <consortium name="The Broad Institute Genome Sequencing Center for Infectious Disease"/>
            <person name="Wu L."/>
            <person name="Ma J."/>
        </authorList>
    </citation>
    <scope>NUCLEOTIDE SEQUENCE [LARGE SCALE GENOMIC DNA]</scope>
    <source>
        <strain evidence="1 2">JCM 8542</strain>
    </source>
</reference>
<name>A0ABN0TC91_9FIRM</name>
<evidence type="ECO:0008006" key="3">
    <source>
        <dbReference type="Google" id="ProtNLM"/>
    </source>
</evidence>